<organism evidence="2">
    <name type="scientific">uncultured Caudovirales phage</name>
    <dbReference type="NCBI Taxonomy" id="2100421"/>
    <lineage>
        <taxon>Viruses</taxon>
        <taxon>Duplodnaviria</taxon>
        <taxon>Heunggongvirae</taxon>
        <taxon>Uroviricota</taxon>
        <taxon>Caudoviricetes</taxon>
        <taxon>Peduoviridae</taxon>
        <taxon>Maltschvirus</taxon>
        <taxon>Maltschvirus maltsch</taxon>
    </lineage>
</organism>
<evidence type="ECO:0000313" key="4">
    <source>
        <dbReference type="EMBL" id="CAB4223096.1"/>
    </source>
</evidence>
<dbReference type="EMBL" id="LR796931">
    <property type="protein sequence ID" value="CAB4176861.1"/>
    <property type="molecule type" value="Genomic_DNA"/>
</dbReference>
<evidence type="ECO:0000313" key="2">
    <source>
        <dbReference type="EMBL" id="CAB4176861.1"/>
    </source>
</evidence>
<gene>
    <name evidence="3" type="ORF">UFOVP1219_29</name>
    <name evidence="4" type="ORF">UFOVP1671_4</name>
    <name evidence="5" type="ORF">UFOVP358_29</name>
    <name evidence="1" type="ORF">UFOVP476_1</name>
    <name evidence="2" type="ORF">UFOVP986_74</name>
</gene>
<protein>
    <submittedName>
        <fullName evidence="2">Uncharacterized protein</fullName>
    </submittedName>
</protein>
<sequence>MFGYKAKIVETLAAANITPNSEYTAERLERLEYDMRDNLEDIVLRAQELIKHIDLGRADYTAQRIMDSAGASGPIPSLYEKLMVMATQMDLLLKVATTKEVK</sequence>
<evidence type="ECO:0000313" key="5">
    <source>
        <dbReference type="EMBL" id="CAB5220509.1"/>
    </source>
</evidence>
<dbReference type="EMBL" id="LR798290">
    <property type="protein sequence ID" value="CAB5220509.1"/>
    <property type="molecule type" value="Genomic_DNA"/>
</dbReference>
<evidence type="ECO:0000313" key="1">
    <source>
        <dbReference type="EMBL" id="CAB4145275.1"/>
    </source>
</evidence>
<reference evidence="2" key="1">
    <citation type="submission" date="2020-05" db="EMBL/GenBank/DDBJ databases">
        <authorList>
            <person name="Chiriac C."/>
            <person name="Salcher M."/>
            <person name="Ghai R."/>
            <person name="Kavagutti S V."/>
        </authorList>
    </citation>
    <scope>NUCLEOTIDE SEQUENCE</scope>
</reference>
<dbReference type="EMBL" id="LR796453">
    <property type="protein sequence ID" value="CAB4145275.1"/>
    <property type="molecule type" value="Genomic_DNA"/>
</dbReference>
<dbReference type="EMBL" id="LR797535">
    <property type="protein sequence ID" value="CAB4223096.1"/>
    <property type="molecule type" value="Genomic_DNA"/>
</dbReference>
<accession>A0A6J5Q5U5</accession>
<dbReference type="EMBL" id="LR797169">
    <property type="protein sequence ID" value="CAB4191185.1"/>
    <property type="molecule type" value="Genomic_DNA"/>
</dbReference>
<evidence type="ECO:0000313" key="3">
    <source>
        <dbReference type="EMBL" id="CAB4191185.1"/>
    </source>
</evidence>
<name>A0A6J5Q5U5_9CAUD</name>
<proteinExistence type="predicted"/>